<dbReference type="EMBL" id="MPRL01000025">
    <property type="protein sequence ID" value="OOZ40443.1"/>
    <property type="molecule type" value="Genomic_DNA"/>
</dbReference>
<dbReference type="GO" id="GO:0051999">
    <property type="term" value="P:mannosyl-inositol phosphorylceramide biosynthetic process"/>
    <property type="evidence" value="ECO:0007669"/>
    <property type="project" value="TreeGrafter"/>
</dbReference>
<dbReference type="Proteomes" id="UP000191110">
    <property type="component" value="Unassembled WGS sequence"/>
</dbReference>
<dbReference type="PANTHER" id="PTHR32385">
    <property type="entry name" value="MANNOSYL PHOSPHORYLINOSITOL CERAMIDE SYNTHASE"/>
    <property type="match status" value="1"/>
</dbReference>
<evidence type="ECO:0008006" key="4">
    <source>
        <dbReference type="Google" id="ProtNLM"/>
    </source>
</evidence>
<evidence type="ECO:0000313" key="3">
    <source>
        <dbReference type="Proteomes" id="UP000191110"/>
    </source>
</evidence>
<dbReference type="OrthoDB" id="9802987at2"/>
<reference evidence="2 3" key="1">
    <citation type="submission" date="2016-11" db="EMBL/GenBank/DDBJ databases">
        <title>Mixed transmission modes and dynamic genome evolution in an obligate animal-bacterial symbiosis.</title>
        <authorList>
            <person name="Russell S.L."/>
            <person name="Corbett-Detig R.B."/>
            <person name="Cavanaugh C.M."/>
        </authorList>
    </citation>
    <scope>NUCLEOTIDE SEQUENCE [LARGE SCALE GENOMIC DNA]</scope>
    <source>
        <strain evidence="2">Sveles-Q1</strain>
    </source>
</reference>
<dbReference type="Pfam" id="PF03452">
    <property type="entry name" value="Anp1"/>
    <property type="match status" value="1"/>
</dbReference>
<dbReference type="GO" id="GO:0016020">
    <property type="term" value="C:membrane"/>
    <property type="evidence" value="ECO:0007669"/>
    <property type="project" value="GOC"/>
</dbReference>
<protein>
    <recommendedName>
        <fullName evidence="4">Glycosyl transferase</fullName>
    </recommendedName>
</protein>
<dbReference type="PANTHER" id="PTHR32385:SF15">
    <property type="entry name" value="INOSITOL PHOSPHOCERAMIDE MANNOSYLTRANSFERASE 1"/>
    <property type="match status" value="1"/>
</dbReference>
<keyword evidence="3" id="KW-1185">Reference proteome</keyword>
<evidence type="ECO:0000256" key="1">
    <source>
        <dbReference type="ARBA" id="ARBA00022679"/>
    </source>
</evidence>
<comment type="caution">
    <text evidence="2">The sequence shown here is derived from an EMBL/GenBank/DDBJ whole genome shotgun (WGS) entry which is preliminary data.</text>
</comment>
<dbReference type="AlphaFoldDB" id="A0A1T2L5T9"/>
<dbReference type="InterPro" id="IPR007577">
    <property type="entry name" value="GlycoTrfase_DXD_sugar-bd_CS"/>
</dbReference>
<keyword evidence="1" id="KW-0808">Transferase</keyword>
<dbReference type="SUPFAM" id="SSF53448">
    <property type="entry name" value="Nucleotide-diphospho-sugar transferases"/>
    <property type="match status" value="2"/>
</dbReference>
<dbReference type="InterPro" id="IPR051706">
    <property type="entry name" value="Glycosyltransferase_domain"/>
</dbReference>
<name>A0A1T2L5T9_9GAMM</name>
<dbReference type="Gene3D" id="3.90.550.10">
    <property type="entry name" value="Spore Coat Polysaccharide Biosynthesis Protein SpsA, Chain A"/>
    <property type="match status" value="1"/>
</dbReference>
<accession>A0A1T2L5T9</accession>
<organism evidence="2 3">
    <name type="scientific">Solemya pervernicosa gill symbiont</name>
    <dbReference type="NCBI Taxonomy" id="642797"/>
    <lineage>
        <taxon>Bacteria</taxon>
        <taxon>Pseudomonadati</taxon>
        <taxon>Pseudomonadota</taxon>
        <taxon>Gammaproteobacteria</taxon>
        <taxon>sulfur-oxidizing symbionts</taxon>
    </lineage>
</organism>
<dbReference type="GO" id="GO:0000030">
    <property type="term" value="F:mannosyltransferase activity"/>
    <property type="evidence" value="ECO:0007669"/>
    <property type="project" value="TreeGrafter"/>
</dbReference>
<gene>
    <name evidence="2" type="ORF">BOW53_07665</name>
</gene>
<proteinExistence type="predicted"/>
<evidence type="ECO:0000313" key="2">
    <source>
        <dbReference type="EMBL" id="OOZ40443.1"/>
    </source>
</evidence>
<sequence length="534" mass="61971">MIPKIIHFTWVDHNLPEAYKKVVDSWRLHHPDWQINIWSDEDNRALIEDHYPWFLEIYDAYPKAIMRCDAVRYFILHHEGGVYSDLDVECLGSIDGLMGASRLFLSAEPEKHLEERQASARGFPYLLCNALMGSERGNGFWNHVHEVLVKQRESYTVLDATGPFMLTGAVMTVADELRPDVLLADSWSPHDKHGNSCHDSAAYRQTMYAQFNCLDTVDKPLLNHLWHGSWSNKDLNRRPKRKSLKQIWRELRCPELDYKDIASAIVIDNQRLEQVTSHPRILIATPMKNAASNIERYREMIEALDYPCEQIDVAILYSDCIDKTEELLMQLKSSWSERFHSVWIERLDFGFHLKVKRWDRSVQLRRRSILAQCRNRLASRALEGYEYCLFIDVDLSDLPTDLIQQMLSSQRDVVMANCVKEDGKPFDKNAFLYEKLPDFKYLYRYARKEGLLQPPSGTPRIYLTELNYLNLVPLDCVGGTALLVKSEVLKQGVTFPESPYNYHIETEGFGLMARDRGFTVVGMPNLHVVHPSNE</sequence>
<dbReference type="InterPro" id="IPR029044">
    <property type="entry name" value="Nucleotide-diphossugar_trans"/>
</dbReference>
<dbReference type="Gene3D" id="3.90.550.20">
    <property type="match status" value="1"/>
</dbReference>
<dbReference type="Pfam" id="PF04488">
    <property type="entry name" value="Gly_transf_sug"/>
    <property type="match status" value="1"/>
</dbReference>
<dbReference type="RefSeq" id="WP_078483502.1">
    <property type="nucleotide sequence ID" value="NZ_MPRL01000025.1"/>
</dbReference>